<keyword evidence="1" id="KW-0449">Lipoprotein</keyword>
<dbReference type="EMBL" id="AFFO01000011">
    <property type="protein sequence ID" value="EGJ38197.1"/>
    <property type="molecule type" value="Genomic_DNA"/>
</dbReference>
<dbReference type="eggNOG" id="ENOG5030CQV">
    <property type="taxonomic scope" value="Bacteria"/>
</dbReference>
<evidence type="ECO:0000313" key="2">
    <source>
        <dbReference type="Proteomes" id="UP000006459"/>
    </source>
</evidence>
<dbReference type="PATRIC" id="fig|888808.3.peg.1437"/>
<proteinExistence type="predicted"/>
<protein>
    <submittedName>
        <fullName evidence="1">Lipoprotein</fullName>
    </submittedName>
</protein>
<evidence type="ECO:0000313" key="1">
    <source>
        <dbReference type="EMBL" id="EGJ38197.1"/>
    </source>
</evidence>
<name>F3UY80_STRSA</name>
<dbReference type="HOGENOM" id="CLU_133306_0_0_9"/>
<dbReference type="Proteomes" id="UP000006459">
    <property type="component" value="Unassembled WGS sequence"/>
</dbReference>
<organism evidence="1 2">
    <name type="scientific">Streptococcus sanguinis SK49</name>
    <dbReference type="NCBI Taxonomy" id="888808"/>
    <lineage>
        <taxon>Bacteria</taxon>
        <taxon>Bacillati</taxon>
        <taxon>Bacillota</taxon>
        <taxon>Bacilli</taxon>
        <taxon>Lactobacillales</taxon>
        <taxon>Streptococcaceae</taxon>
        <taxon>Streptococcus</taxon>
    </lineage>
</organism>
<dbReference type="RefSeq" id="WP_002934008.1">
    <property type="nucleotide sequence ID" value="NZ_GL890985.1"/>
</dbReference>
<accession>F3UY80</accession>
<dbReference type="AlphaFoldDB" id="F3UY80"/>
<gene>
    <name evidence="1" type="ORF">HMPREF9380_1469</name>
</gene>
<reference evidence="1 2" key="1">
    <citation type="submission" date="2011-03" db="EMBL/GenBank/DDBJ databases">
        <authorList>
            <person name="Muzny D."/>
            <person name="Qin X."/>
            <person name="Deng J."/>
            <person name="Jiang H."/>
            <person name="Liu Y."/>
            <person name="Qu J."/>
            <person name="Song X.-Z."/>
            <person name="Zhang L."/>
            <person name="Thornton R."/>
            <person name="Coyle M."/>
            <person name="Francisco L."/>
            <person name="Jackson L."/>
            <person name="Javaid M."/>
            <person name="Korchina V."/>
            <person name="Kovar C."/>
            <person name="Mata R."/>
            <person name="Mathew T."/>
            <person name="Ngo R."/>
            <person name="Nguyen L."/>
            <person name="Nguyen N."/>
            <person name="Okwuonu G."/>
            <person name="Ongeri F."/>
            <person name="Pham C."/>
            <person name="Simmons D."/>
            <person name="Wilczek-Boney K."/>
            <person name="Hale W."/>
            <person name="Jakkamsetti A."/>
            <person name="Pham P."/>
            <person name="Ruth R."/>
            <person name="San Lucas F."/>
            <person name="Warren J."/>
            <person name="Zhang J."/>
            <person name="Zhao Z."/>
            <person name="Zhou C."/>
            <person name="Zhu D."/>
            <person name="Lee S."/>
            <person name="Bess C."/>
            <person name="Blankenburg K."/>
            <person name="Forbes L."/>
            <person name="Fu Q."/>
            <person name="Gubbala S."/>
            <person name="Hirani K."/>
            <person name="Jayaseelan J.C."/>
            <person name="Lara F."/>
            <person name="Munidasa M."/>
            <person name="Palculict T."/>
            <person name="Patil S."/>
            <person name="Pu L.-L."/>
            <person name="Saada N."/>
            <person name="Tang L."/>
            <person name="Weissenberger G."/>
            <person name="Zhu Y."/>
            <person name="Hemphill L."/>
            <person name="Shang Y."/>
            <person name="Youmans B."/>
            <person name="Ayvaz T."/>
            <person name="Ross M."/>
            <person name="Santibanez J."/>
            <person name="Aqrawi P."/>
            <person name="Gross S."/>
            <person name="Joshi V."/>
            <person name="Fowler G."/>
            <person name="Nazareth L."/>
            <person name="Reid J."/>
            <person name="Worley K."/>
            <person name="Petrosino J."/>
            <person name="Highlander S."/>
            <person name="Gibbs R."/>
        </authorList>
    </citation>
    <scope>NUCLEOTIDE SEQUENCE [LARGE SCALE GENOMIC DNA]</scope>
    <source>
        <strain evidence="1 2">SK49</strain>
    </source>
</reference>
<sequence length="151" mass="16962">MKKKSKIATLLILALTVTLVIGGIVIIVQNKNLFTHGTEEEIKKEQDPREKQLDYLKEHEEEIIEFVKSQNSKIESVQLIWDSLIVEEIGNGTPQGAGFNLSLKGTFNHIKDSDFTVDFPLENENAIPSIDLIGMLNPPSVLKNGGWDKYE</sequence>
<comment type="caution">
    <text evidence="1">The sequence shown here is derived from an EMBL/GenBank/DDBJ whole genome shotgun (WGS) entry which is preliminary data.</text>
</comment>